<evidence type="ECO:0000313" key="1">
    <source>
        <dbReference type="EMBL" id="KXZ75677.1"/>
    </source>
</evidence>
<reference evidence="1 2" key="2">
    <citation type="journal article" date="2010" name="Nucleic Acids Res.">
        <title>BeetleBase in 2010: revisions to provide comprehensive genomic information for Tribolium castaneum.</title>
        <authorList>
            <person name="Kim H.S."/>
            <person name="Murphy T."/>
            <person name="Xia J."/>
            <person name="Caragea D."/>
            <person name="Park Y."/>
            <person name="Beeman R.W."/>
            <person name="Lorenzen M.D."/>
            <person name="Butcher S."/>
            <person name="Manak J.R."/>
            <person name="Brown S.J."/>
        </authorList>
    </citation>
    <scope>NUCLEOTIDE SEQUENCE [LARGE SCALE GENOMIC DNA]</scope>
    <source>
        <strain evidence="1 2">Georgia GA2</strain>
    </source>
</reference>
<sequence length="26" mass="3075">NLQYLRLGDNNIHTIPTEALKRSFIF</sequence>
<feature type="non-terminal residue" evidence="1">
    <location>
        <position position="1"/>
    </location>
</feature>
<organism evidence="1 2">
    <name type="scientific">Tribolium castaneum</name>
    <name type="common">Red flour beetle</name>
    <dbReference type="NCBI Taxonomy" id="7070"/>
    <lineage>
        <taxon>Eukaryota</taxon>
        <taxon>Metazoa</taxon>
        <taxon>Ecdysozoa</taxon>
        <taxon>Arthropoda</taxon>
        <taxon>Hexapoda</taxon>
        <taxon>Insecta</taxon>
        <taxon>Pterygota</taxon>
        <taxon>Neoptera</taxon>
        <taxon>Endopterygota</taxon>
        <taxon>Coleoptera</taxon>
        <taxon>Polyphaga</taxon>
        <taxon>Cucujiformia</taxon>
        <taxon>Tenebrionidae</taxon>
        <taxon>Tenebrionidae incertae sedis</taxon>
        <taxon>Tribolium</taxon>
    </lineage>
</organism>
<dbReference type="AlphaFoldDB" id="A0A139W8R3"/>
<name>A0A139W8R3_TRICA</name>
<keyword evidence="2" id="KW-1185">Reference proteome</keyword>
<dbReference type="InParanoid" id="A0A139W8R3"/>
<proteinExistence type="predicted"/>
<gene>
    <name evidence="1" type="primary">AUGUSTUS-3.0.2_35032</name>
    <name evidence="1" type="ORF">TcasGA2_TC035032</name>
</gene>
<reference evidence="1 2" key="1">
    <citation type="journal article" date="2008" name="Nature">
        <title>The genome of the model beetle and pest Tribolium castaneum.</title>
        <authorList>
            <consortium name="Tribolium Genome Sequencing Consortium"/>
            <person name="Richards S."/>
            <person name="Gibbs R.A."/>
            <person name="Weinstock G.M."/>
            <person name="Brown S.J."/>
            <person name="Denell R."/>
            <person name="Beeman R.W."/>
            <person name="Gibbs R."/>
            <person name="Beeman R.W."/>
            <person name="Brown S.J."/>
            <person name="Bucher G."/>
            <person name="Friedrich M."/>
            <person name="Grimmelikhuijzen C.J."/>
            <person name="Klingler M."/>
            <person name="Lorenzen M."/>
            <person name="Richards S."/>
            <person name="Roth S."/>
            <person name="Schroder R."/>
            <person name="Tautz D."/>
            <person name="Zdobnov E.M."/>
            <person name="Muzny D."/>
            <person name="Gibbs R.A."/>
            <person name="Weinstock G.M."/>
            <person name="Attaway T."/>
            <person name="Bell S."/>
            <person name="Buhay C.J."/>
            <person name="Chandrabose M.N."/>
            <person name="Chavez D."/>
            <person name="Clerk-Blankenburg K.P."/>
            <person name="Cree A."/>
            <person name="Dao M."/>
            <person name="Davis C."/>
            <person name="Chacko J."/>
            <person name="Dinh H."/>
            <person name="Dugan-Rocha S."/>
            <person name="Fowler G."/>
            <person name="Garner T.T."/>
            <person name="Garnes J."/>
            <person name="Gnirke A."/>
            <person name="Hawes A."/>
            <person name="Hernandez J."/>
            <person name="Hines S."/>
            <person name="Holder M."/>
            <person name="Hume J."/>
            <person name="Jhangiani S.N."/>
            <person name="Joshi V."/>
            <person name="Khan Z.M."/>
            <person name="Jackson L."/>
            <person name="Kovar C."/>
            <person name="Kowis A."/>
            <person name="Lee S."/>
            <person name="Lewis L.R."/>
            <person name="Margolis J."/>
            <person name="Morgan M."/>
            <person name="Nazareth L.V."/>
            <person name="Nguyen N."/>
            <person name="Okwuonu G."/>
            <person name="Parker D."/>
            <person name="Richards S."/>
            <person name="Ruiz S.J."/>
            <person name="Santibanez J."/>
            <person name="Savard J."/>
            <person name="Scherer S.E."/>
            <person name="Schneider B."/>
            <person name="Sodergren E."/>
            <person name="Tautz D."/>
            <person name="Vattahil S."/>
            <person name="Villasana D."/>
            <person name="White C.S."/>
            <person name="Wright R."/>
            <person name="Park Y."/>
            <person name="Beeman R.W."/>
            <person name="Lord J."/>
            <person name="Oppert B."/>
            <person name="Lorenzen M."/>
            <person name="Brown S."/>
            <person name="Wang L."/>
            <person name="Savard J."/>
            <person name="Tautz D."/>
            <person name="Richards S."/>
            <person name="Weinstock G."/>
            <person name="Gibbs R.A."/>
            <person name="Liu Y."/>
            <person name="Worley K."/>
            <person name="Weinstock G."/>
            <person name="Elsik C.G."/>
            <person name="Reese J.T."/>
            <person name="Elhaik E."/>
            <person name="Landan G."/>
            <person name="Graur D."/>
            <person name="Arensburger P."/>
            <person name="Atkinson P."/>
            <person name="Beeman R.W."/>
            <person name="Beidler J."/>
            <person name="Brown S.J."/>
            <person name="Demuth J.P."/>
            <person name="Drury D.W."/>
            <person name="Du Y.Z."/>
            <person name="Fujiwara H."/>
            <person name="Lorenzen M."/>
            <person name="Maselli V."/>
            <person name="Osanai M."/>
            <person name="Park Y."/>
            <person name="Robertson H.M."/>
            <person name="Tu Z."/>
            <person name="Wang J.J."/>
            <person name="Wang S."/>
            <person name="Richards S."/>
            <person name="Song H."/>
            <person name="Zhang L."/>
            <person name="Sodergren E."/>
            <person name="Werner D."/>
            <person name="Stanke M."/>
            <person name="Morgenstern B."/>
            <person name="Solovyev V."/>
            <person name="Kosarev P."/>
            <person name="Brown G."/>
            <person name="Chen H.C."/>
            <person name="Ermolaeva O."/>
            <person name="Hlavina W."/>
            <person name="Kapustin Y."/>
            <person name="Kiryutin B."/>
            <person name="Kitts P."/>
            <person name="Maglott D."/>
            <person name="Pruitt K."/>
            <person name="Sapojnikov V."/>
            <person name="Souvorov A."/>
            <person name="Mackey A.J."/>
            <person name="Waterhouse R.M."/>
            <person name="Wyder S."/>
            <person name="Zdobnov E.M."/>
            <person name="Zdobnov E.M."/>
            <person name="Wyder S."/>
            <person name="Kriventseva E.V."/>
            <person name="Kadowaki T."/>
            <person name="Bork P."/>
            <person name="Aranda M."/>
            <person name="Bao R."/>
            <person name="Beermann A."/>
            <person name="Berns N."/>
            <person name="Bolognesi R."/>
            <person name="Bonneton F."/>
            <person name="Bopp D."/>
            <person name="Brown S.J."/>
            <person name="Bucher G."/>
            <person name="Butts T."/>
            <person name="Chaumot A."/>
            <person name="Denell R.E."/>
            <person name="Ferrier D.E."/>
            <person name="Friedrich M."/>
            <person name="Gordon C.M."/>
            <person name="Jindra M."/>
            <person name="Klingler M."/>
            <person name="Lan Q."/>
            <person name="Lattorff H.M."/>
            <person name="Laudet V."/>
            <person name="von Levetsow C."/>
            <person name="Liu Z."/>
            <person name="Lutz R."/>
            <person name="Lynch J.A."/>
            <person name="da Fonseca R.N."/>
            <person name="Posnien N."/>
            <person name="Reuter R."/>
            <person name="Roth S."/>
            <person name="Savard J."/>
            <person name="Schinko J.B."/>
            <person name="Schmitt C."/>
            <person name="Schoppmeier M."/>
            <person name="Schroder R."/>
            <person name="Shippy T.D."/>
            <person name="Simonnet F."/>
            <person name="Marques-Souza H."/>
            <person name="Tautz D."/>
            <person name="Tomoyasu Y."/>
            <person name="Trauner J."/>
            <person name="Van der Zee M."/>
            <person name="Vervoort M."/>
            <person name="Wittkopp N."/>
            <person name="Wimmer E.A."/>
            <person name="Yang X."/>
            <person name="Jones A.K."/>
            <person name="Sattelle D.B."/>
            <person name="Ebert P.R."/>
            <person name="Nelson D."/>
            <person name="Scott J.G."/>
            <person name="Beeman R.W."/>
            <person name="Muthukrishnan S."/>
            <person name="Kramer K.J."/>
            <person name="Arakane Y."/>
            <person name="Beeman R.W."/>
            <person name="Zhu Q."/>
            <person name="Hogenkamp D."/>
            <person name="Dixit R."/>
            <person name="Oppert B."/>
            <person name="Jiang H."/>
            <person name="Zou Z."/>
            <person name="Marshall J."/>
            <person name="Elpidina E."/>
            <person name="Vinokurov K."/>
            <person name="Oppert C."/>
            <person name="Zou Z."/>
            <person name="Evans J."/>
            <person name="Lu Z."/>
            <person name="Zhao P."/>
            <person name="Sumathipala N."/>
            <person name="Altincicek B."/>
            <person name="Vilcinskas A."/>
            <person name="Williams M."/>
            <person name="Hultmark D."/>
            <person name="Hetru C."/>
            <person name="Jiang H."/>
            <person name="Grimmelikhuijzen C.J."/>
            <person name="Hauser F."/>
            <person name="Cazzamali G."/>
            <person name="Williamson M."/>
            <person name="Park Y."/>
            <person name="Li B."/>
            <person name="Tanaka Y."/>
            <person name="Predel R."/>
            <person name="Neupert S."/>
            <person name="Schachtner J."/>
            <person name="Verleyen P."/>
            <person name="Raible F."/>
            <person name="Bork P."/>
            <person name="Friedrich M."/>
            <person name="Walden K.K."/>
            <person name="Robertson H.M."/>
            <person name="Angeli S."/>
            <person name="Foret S."/>
            <person name="Bucher G."/>
            <person name="Schuetz S."/>
            <person name="Maleszka R."/>
            <person name="Wimmer E.A."/>
            <person name="Beeman R.W."/>
            <person name="Lorenzen M."/>
            <person name="Tomoyasu Y."/>
            <person name="Miller S.C."/>
            <person name="Grossmann D."/>
            <person name="Bucher G."/>
        </authorList>
    </citation>
    <scope>NUCLEOTIDE SEQUENCE [LARGE SCALE GENOMIC DNA]</scope>
    <source>
        <strain evidence="1 2">Georgia GA2</strain>
    </source>
</reference>
<dbReference type="Proteomes" id="UP000007266">
    <property type="component" value="Unassembled WGS sequence"/>
</dbReference>
<accession>A0A139W8R3</accession>
<evidence type="ECO:0000313" key="2">
    <source>
        <dbReference type="Proteomes" id="UP000007266"/>
    </source>
</evidence>
<dbReference type="EMBL" id="KQ973088">
    <property type="protein sequence ID" value="KXZ75677.1"/>
    <property type="molecule type" value="Genomic_DNA"/>
</dbReference>
<protein>
    <submittedName>
        <fullName evidence="1">Uncharacterized protein</fullName>
    </submittedName>
</protein>